<feature type="region of interest" description="Disordered" evidence="6">
    <location>
        <begin position="303"/>
        <end position="352"/>
    </location>
</feature>
<evidence type="ECO:0000256" key="4">
    <source>
        <dbReference type="ARBA" id="ARBA00022989"/>
    </source>
</evidence>
<name>A0A7S0NJ11_MICPS</name>
<dbReference type="AlphaFoldDB" id="A0A7S0NJ11"/>
<dbReference type="EMBL" id="HBEQ01004612">
    <property type="protein sequence ID" value="CAD8516200.1"/>
    <property type="molecule type" value="Transcribed_RNA"/>
</dbReference>
<keyword evidence="5 7" id="KW-0472">Membrane</keyword>
<feature type="region of interest" description="Disordered" evidence="6">
    <location>
        <begin position="1"/>
        <end position="61"/>
    </location>
</feature>
<dbReference type="GO" id="GO:0005770">
    <property type="term" value="C:late endosome"/>
    <property type="evidence" value="ECO:0007669"/>
    <property type="project" value="TreeGrafter"/>
</dbReference>
<comment type="similarity">
    <text evidence="2">Belongs to the TMEM192 family.</text>
</comment>
<dbReference type="GO" id="GO:0005765">
    <property type="term" value="C:lysosomal membrane"/>
    <property type="evidence" value="ECO:0007669"/>
    <property type="project" value="TreeGrafter"/>
</dbReference>
<keyword evidence="3 7" id="KW-0812">Transmembrane</keyword>
<gene>
    <name evidence="8" type="ORF">MCOM1403_LOCUS3626</name>
</gene>
<dbReference type="InterPro" id="IPR029399">
    <property type="entry name" value="TMEM192"/>
</dbReference>
<organism evidence="8">
    <name type="scientific">Micromonas pusilla</name>
    <name type="common">Picoplanktonic green alga</name>
    <name type="synonym">Chromulina pusilla</name>
    <dbReference type="NCBI Taxonomy" id="38833"/>
    <lineage>
        <taxon>Eukaryota</taxon>
        <taxon>Viridiplantae</taxon>
        <taxon>Chlorophyta</taxon>
        <taxon>Mamiellophyceae</taxon>
        <taxon>Mamiellales</taxon>
        <taxon>Mamiellaceae</taxon>
        <taxon>Micromonas</taxon>
    </lineage>
</organism>
<evidence type="ECO:0000256" key="7">
    <source>
        <dbReference type="SAM" id="Phobius"/>
    </source>
</evidence>
<feature type="compositionally biased region" description="Basic and acidic residues" evidence="6">
    <location>
        <begin position="419"/>
        <end position="428"/>
    </location>
</feature>
<evidence type="ECO:0000256" key="1">
    <source>
        <dbReference type="ARBA" id="ARBA00004141"/>
    </source>
</evidence>
<feature type="transmembrane region" description="Helical" evidence="7">
    <location>
        <begin position="120"/>
        <end position="139"/>
    </location>
</feature>
<feature type="compositionally biased region" description="Acidic residues" evidence="6">
    <location>
        <begin position="318"/>
        <end position="329"/>
    </location>
</feature>
<feature type="transmembrane region" description="Helical" evidence="7">
    <location>
        <begin position="81"/>
        <end position="100"/>
    </location>
</feature>
<evidence type="ECO:0000256" key="5">
    <source>
        <dbReference type="ARBA" id="ARBA00023136"/>
    </source>
</evidence>
<keyword evidence="4 7" id="KW-1133">Transmembrane helix</keyword>
<feature type="transmembrane region" description="Helical" evidence="7">
    <location>
        <begin position="160"/>
        <end position="178"/>
    </location>
</feature>
<evidence type="ECO:0000256" key="3">
    <source>
        <dbReference type="ARBA" id="ARBA00022692"/>
    </source>
</evidence>
<sequence length="428" mass="45818">MGSRAGRGRGDGSLGLSEPLLTRSTTDRGVASGPLHASRPPPHVTVGAHSHVPSQHSLPLGTAPRDVRAVARRGFRPLRGAWLVLLTWAGTCVATLWALLTDERGLIGPFDDAHAARASLNAALLLASGALELTLRHVLKRRQRQGYLAFYRGVRKLIPQPFRIVALGTAVLFVIVTTGWSVEAARAVATLQCAGMVGCLLAIGERIRRHNAAAPSPDARVALGRGCEDADVLSNAHGWDGSNRGDDVEDGFVGDEASVSEEQAEFNRYLCEQVRELGRECVRLQRRLAEGDPNAEGLIRALGSNQAGDARDDSDGSSGDDDDGYDDDQTFGGGSARPVARGSAPAELTRARSELVRCRAELDERGAEMARLHAACRQHESEQARLRASMDEWSAHAARLERRLERAERGSAGGGQPGGRDEGHRNVS</sequence>
<feature type="region of interest" description="Disordered" evidence="6">
    <location>
        <begin position="404"/>
        <end position="428"/>
    </location>
</feature>
<evidence type="ECO:0000313" key="8">
    <source>
        <dbReference type="EMBL" id="CAD8516200.1"/>
    </source>
</evidence>
<protein>
    <submittedName>
        <fullName evidence="8">Uncharacterized protein</fullName>
    </submittedName>
</protein>
<evidence type="ECO:0000256" key="6">
    <source>
        <dbReference type="SAM" id="MobiDB-lite"/>
    </source>
</evidence>
<dbReference type="PANTHER" id="PTHR31592">
    <property type="entry name" value="TRANSMEMBRANE PROTEIN 192"/>
    <property type="match status" value="1"/>
</dbReference>
<reference evidence="8" key="1">
    <citation type="submission" date="2021-01" db="EMBL/GenBank/DDBJ databases">
        <authorList>
            <person name="Corre E."/>
            <person name="Pelletier E."/>
            <person name="Niang G."/>
            <person name="Scheremetjew M."/>
            <person name="Finn R."/>
            <person name="Kale V."/>
            <person name="Holt S."/>
            <person name="Cochrane G."/>
            <person name="Meng A."/>
            <person name="Brown T."/>
            <person name="Cohen L."/>
        </authorList>
    </citation>
    <scope>NUCLEOTIDE SEQUENCE</scope>
    <source>
        <strain evidence="8">CCMP1723</strain>
    </source>
</reference>
<comment type="subcellular location">
    <subcellularLocation>
        <location evidence="1">Membrane</location>
        <topology evidence="1">Multi-pass membrane protein</topology>
    </subcellularLocation>
</comment>
<evidence type="ECO:0000256" key="2">
    <source>
        <dbReference type="ARBA" id="ARBA00006314"/>
    </source>
</evidence>
<accession>A0A7S0NJ11</accession>
<dbReference type="PANTHER" id="PTHR31592:SF1">
    <property type="entry name" value="TRANSMEMBRANE PROTEIN 192"/>
    <property type="match status" value="1"/>
</dbReference>
<proteinExistence type="inferred from homology"/>